<dbReference type="EMBL" id="JAUEMJ010000002">
    <property type="protein sequence ID" value="MDN3239694.1"/>
    <property type="molecule type" value="Genomic_DNA"/>
</dbReference>
<sequence length="104" mass="11742">MIDYEHEGEALPKVGDRAVVIDSGERPVAVIETTEVRVVPLSAVDLEHVIDEGEGDRSIASWRANHESFWHGKEMREALDDPEFTVDDATLTVLQRFRLVSDLR</sequence>
<proteinExistence type="predicted"/>
<feature type="domain" description="ASCH" evidence="1">
    <location>
        <begin position="1"/>
        <end position="101"/>
    </location>
</feature>
<accession>A0ABT7YM27</accession>
<evidence type="ECO:0000259" key="1">
    <source>
        <dbReference type="SMART" id="SM01022"/>
    </source>
</evidence>
<dbReference type="InterPro" id="IPR015947">
    <property type="entry name" value="PUA-like_sf"/>
</dbReference>
<keyword evidence="3" id="KW-1185">Reference proteome</keyword>
<dbReference type="InterPro" id="IPR009326">
    <property type="entry name" value="DUF984"/>
</dbReference>
<evidence type="ECO:0000313" key="2">
    <source>
        <dbReference type="EMBL" id="MDN3239694.1"/>
    </source>
</evidence>
<dbReference type="SMART" id="SM01022">
    <property type="entry name" value="ASCH"/>
    <property type="match status" value="1"/>
</dbReference>
<protein>
    <submittedName>
        <fullName evidence="2">ASCH domain-containing protein</fullName>
    </submittedName>
</protein>
<dbReference type="Pfam" id="PF04266">
    <property type="entry name" value="ASCH"/>
    <property type="match status" value="1"/>
</dbReference>
<dbReference type="PIRSF" id="PIRSF021320">
    <property type="entry name" value="DUF984"/>
    <property type="match status" value="1"/>
</dbReference>
<dbReference type="PANTHER" id="PTHR39203">
    <property type="entry name" value="CYTOPLASMIC PROTEIN-RELATED"/>
    <property type="match status" value="1"/>
</dbReference>
<gene>
    <name evidence="2" type="ORF">QWI33_08160</name>
</gene>
<dbReference type="Gene3D" id="3.10.400.10">
    <property type="entry name" value="Sulfate adenylyltransferase"/>
    <property type="match status" value="1"/>
</dbReference>
<organism evidence="2 3">
    <name type="scientific">Glycomyces tritici</name>
    <dbReference type="NCBI Taxonomy" id="2665176"/>
    <lineage>
        <taxon>Bacteria</taxon>
        <taxon>Bacillati</taxon>
        <taxon>Actinomycetota</taxon>
        <taxon>Actinomycetes</taxon>
        <taxon>Glycomycetales</taxon>
        <taxon>Glycomycetaceae</taxon>
        <taxon>Glycomyces</taxon>
    </lineage>
</organism>
<dbReference type="Proteomes" id="UP001171902">
    <property type="component" value="Unassembled WGS sequence"/>
</dbReference>
<evidence type="ECO:0000313" key="3">
    <source>
        <dbReference type="Proteomes" id="UP001171902"/>
    </source>
</evidence>
<comment type="caution">
    <text evidence="2">The sequence shown here is derived from an EMBL/GenBank/DDBJ whole genome shotgun (WGS) entry which is preliminary data.</text>
</comment>
<reference evidence="2" key="1">
    <citation type="submission" date="2023-06" db="EMBL/GenBank/DDBJ databases">
        <title>Gycomyces niveus sp.nov., a novel actinomycete isolated from soil in Shouguang.</title>
        <authorList>
            <person name="Yang X."/>
            <person name="Zhao J."/>
        </authorList>
    </citation>
    <scope>NUCLEOTIDE SEQUENCE</scope>
    <source>
        <strain evidence="2">NEAU C2</strain>
    </source>
</reference>
<dbReference type="SUPFAM" id="SSF88697">
    <property type="entry name" value="PUA domain-like"/>
    <property type="match status" value="1"/>
</dbReference>
<name>A0ABT7YM27_9ACTN</name>
<dbReference type="PANTHER" id="PTHR39203:SF1">
    <property type="entry name" value="CYTOPLASMIC PROTEIN"/>
    <property type="match status" value="1"/>
</dbReference>
<dbReference type="InterPro" id="IPR007374">
    <property type="entry name" value="ASCH_domain"/>
</dbReference>